<evidence type="ECO:0000256" key="1">
    <source>
        <dbReference type="SAM" id="MobiDB-lite"/>
    </source>
</evidence>
<name>A0A202BYD1_9FLAO</name>
<comment type="caution">
    <text evidence="2">The sequence shown here is derived from an EMBL/GenBank/DDBJ whole genome shotgun (WGS) entry which is preliminary data.</text>
</comment>
<accession>A0A202BYD1</accession>
<protein>
    <submittedName>
        <fullName evidence="2">Uncharacterized protein</fullName>
    </submittedName>
</protein>
<sequence>MKCILSIALLGLLVWSCQKKENSTTSDSDSGYDSATITDSSVNATTTMSNDSIPLADSTTVRSAGKNADSTKTAK</sequence>
<dbReference type="EMBL" id="MVAG01000122">
    <property type="protein sequence ID" value="OVE56508.1"/>
    <property type="molecule type" value="Genomic_DNA"/>
</dbReference>
<gene>
    <name evidence="2" type="ORF">B0E34_13320</name>
</gene>
<evidence type="ECO:0000313" key="3">
    <source>
        <dbReference type="Proteomes" id="UP000196355"/>
    </source>
</evidence>
<evidence type="ECO:0000313" key="2">
    <source>
        <dbReference type="EMBL" id="OVE56508.1"/>
    </source>
</evidence>
<reference evidence="3" key="1">
    <citation type="submission" date="2017-02" db="EMBL/GenBank/DDBJ databases">
        <authorList>
            <person name="Tetz G."/>
            <person name="Tetz V."/>
        </authorList>
    </citation>
    <scope>NUCLEOTIDE SEQUENCE [LARGE SCALE GENOMIC DNA]</scope>
    <source>
        <strain evidence="3">VT16-26</strain>
    </source>
</reference>
<dbReference type="RefSeq" id="WP_087710150.1">
    <property type="nucleotide sequence ID" value="NZ_MVAG01000122.1"/>
</dbReference>
<organism evidence="2 3">
    <name type="scientific">Chryseobacterium mucoviscidosis</name>
    <dbReference type="NCBI Taxonomy" id="1945581"/>
    <lineage>
        <taxon>Bacteria</taxon>
        <taxon>Pseudomonadati</taxon>
        <taxon>Bacteroidota</taxon>
        <taxon>Flavobacteriia</taxon>
        <taxon>Flavobacteriales</taxon>
        <taxon>Weeksellaceae</taxon>
        <taxon>Chryseobacterium group</taxon>
        <taxon>Chryseobacterium</taxon>
    </lineage>
</organism>
<dbReference type="AlphaFoldDB" id="A0A202BYD1"/>
<keyword evidence="3" id="KW-1185">Reference proteome</keyword>
<dbReference type="Proteomes" id="UP000196355">
    <property type="component" value="Unassembled WGS sequence"/>
</dbReference>
<feature type="region of interest" description="Disordered" evidence="1">
    <location>
        <begin position="43"/>
        <end position="75"/>
    </location>
</feature>
<proteinExistence type="predicted"/>